<reference evidence="3 4" key="1">
    <citation type="journal article" date="2018" name="Plant J.">
        <title>Genome sequences of Chlorella sorokiniana UTEX 1602 and Micractinium conductrix SAG 241.80: implications to maltose excretion by a green alga.</title>
        <authorList>
            <person name="Arriola M.B."/>
            <person name="Velmurugan N."/>
            <person name="Zhang Y."/>
            <person name="Plunkett M.H."/>
            <person name="Hondzo H."/>
            <person name="Barney B.M."/>
        </authorList>
    </citation>
    <scope>NUCLEOTIDE SEQUENCE [LARGE SCALE GENOMIC DNA]</scope>
    <source>
        <strain evidence="3 4">SAG 241.80</strain>
    </source>
</reference>
<dbReference type="AlphaFoldDB" id="A0A2P6VG45"/>
<evidence type="ECO:0000313" key="3">
    <source>
        <dbReference type="EMBL" id="PSC73064.1"/>
    </source>
</evidence>
<keyword evidence="1" id="KW-0175">Coiled coil</keyword>
<dbReference type="Proteomes" id="UP000239649">
    <property type="component" value="Unassembled WGS sequence"/>
</dbReference>
<evidence type="ECO:0000256" key="2">
    <source>
        <dbReference type="SAM" id="MobiDB-lite"/>
    </source>
</evidence>
<comment type="caution">
    <text evidence="3">The sequence shown here is derived from an EMBL/GenBank/DDBJ whole genome shotgun (WGS) entry which is preliminary data.</text>
</comment>
<accession>A0A2P6VG45</accession>
<keyword evidence="4" id="KW-1185">Reference proteome</keyword>
<name>A0A2P6VG45_9CHLO</name>
<evidence type="ECO:0000313" key="4">
    <source>
        <dbReference type="Proteomes" id="UP000239649"/>
    </source>
</evidence>
<proteinExistence type="predicted"/>
<dbReference type="PANTHER" id="PTHR22091:SF1">
    <property type="entry name" value="COILED-COIL DOMAIN-CONTAINING PROTEIN 77"/>
    <property type="match status" value="1"/>
</dbReference>
<dbReference type="OrthoDB" id="191169at2759"/>
<feature type="compositionally biased region" description="Low complexity" evidence="2">
    <location>
        <begin position="134"/>
        <end position="161"/>
    </location>
</feature>
<feature type="coiled-coil region" evidence="1">
    <location>
        <begin position="235"/>
        <end position="323"/>
    </location>
</feature>
<feature type="region of interest" description="Disordered" evidence="2">
    <location>
        <begin position="118"/>
        <end position="176"/>
    </location>
</feature>
<dbReference type="EMBL" id="LHPF02000008">
    <property type="protein sequence ID" value="PSC73064.1"/>
    <property type="molecule type" value="Genomic_DNA"/>
</dbReference>
<protein>
    <submittedName>
        <fullName evidence="3">Coiled-coil domain-containing 77</fullName>
    </submittedName>
</protein>
<gene>
    <name evidence="3" type="ORF">C2E20_3761</name>
</gene>
<dbReference type="PANTHER" id="PTHR22091">
    <property type="entry name" value="COILED-COIL DOMAIN-CONTAINING PROTEIN 77"/>
    <property type="match status" value="1"/>
</dbReference>
<sequence>MQARQEAPGERGELVAYLQQRVAAADAERRELLERLEACTGPTPAQVYALQAENRKRTDEVRELQKALSDAHTYLFEERERLLALQADCDALRLQEVEDRARIKQLLSLTRPVEQRVVYGRDENGPQSSAVFHRGSSSGPSGARNSSGRSGSPGRAQRACCPGGGLPAVPPAPGPPAPERVLRTVYLPTAQSEALALKCEALTAQLAEQKRFAAERVAALTEDRAIRERDAATTAAALSATADQLSQRLRGAEEALRRTTRDYILARQQRDAAQAEAAAARDAAARERAAAADALEDAEQRAAEQLQQLRAELEADARASTEALQAELAARSEELLKFETLHRLLRGQLETRAGDAERRASRLAAANRELQQRRAHEMEGWAADVGALRKRIAAVDRKLTQQALLARLPDDERRDAVLARHARLASATSEPEYEIGLEEMLEELLSIKDGLLGMGDRVRRQAAPPGCSRDGDDGEGWQQG</sequence>
<dbReference type="STRING" id="554055.A0A2P6VG45"/>
<feature type="region of interest" description="Disordered" evidence="2">
    <location>
        <begin position="456"/>
        <end position="480"/>
    </location>
</feature>
<evidence type="ECO:0000256" key="1">
    <source>
        <dbReference type="SAM" id="Coils"/>
    </source>
</evidence>
<dbReference type="InterPro" id="IPR037696">
    <property type="entry name" value="CCDC77"/>
</dbReference>
<organism evidence="3 4">
    <name type="scientific">Micractinium conductrix</name>
    <dbReference type="NCBI Taxonomy" id="554055"/>
    <lineage>
        <taxon>Eukaryota</taxon>
        <taxon>Viridiplantae</taxon>
        <taxon>Chlorophyta</taxon>
        <taxon>core chlorophytes</taxon>
        <taxon>Trebouxiophyceae</taxon>
        <taxon>Chlorellales</taxon>
        <taxon>Chlorellaceae</taxon>
        <taxon>Chlorella clade</taxon>
        <taxon>Micractinium</taxon>
    </lineage>
</organism>